<keyword evidence="4" id="KW-1185">Reference proteome</keyword>
<reference evidence="4" key="1">
    <citation type="journal article" date="2019" name="Int. J. Syst. Evol. Microbiol.">
        <title>The Global Catalogue of Microorganisms (GCM) 10K type strain sequencing project: providing services to taxonomists for standard genome sequencing and annotation.</title>
        <authorList>
            <consortium name="The Broad Institute Genomics Platform"/>
            <consortium name="The Broad Institute Genome Sequencing Center for Infectious Disease"/>
            <person name="Wu L."/>
            <person name="Ma J."/>
        </authorList>
    </citation>
    <scope>NUCLEOTIDE SEQUENCE [LARGE SCALE GENOMIC DNA]</scope>
    <source>
        <strain evidence="4">JCM 17858</strain>
    </source>
</reference>
<protein>
    <submittedName>
        <fullName evidence="3">Uncharacterized protein</fullName>
    </submittedName>
</protein>
<keyword evidence="2" id="KW-0812">Transmembrane</keyword>
<feature type="transmembrane region" description="Helical" evidence="2">
    <location>
        <begin position="47"/>
        <end position="68"/>
    </location>
</feature>
<dbReference type="Proteomes" id="UP001500394">
    <property type="component" value="Unassembled WGS sequence"/>
</dbReference>
<comment type="caution">
    <text evidence="3">The sequence shown here is derived from an EMBL/GenBank/DDBJ whole genome shotgun (WGS) entry which is preliminary data.</text>
</comment>
<evidence type="ECO:0000256" key="1">
    <source>
        <dbReference type="SAM" id="MobiDB-lite"/>
    </source>
</evidence>
<dbReference type="EMBL" id="BAABGR010000015">
    <property type="protein sequence ID" value="GAA4515069.1"/>
    <property type="molecule type" value="Genomic_DNA"/>
</dbReference>
<sequence>MMEPNNIDKLFRDAFLDKEESPRPAVWDKIEQQLNEETNVVPLYRKYLPAIAIAATLVLLSSLAIMLFQQRPQEKEVNSHIIALAPDTADDLSEKTSTPQDAMETPQQPLSIEKTEAQSYLSFEKTSDPYETEKEHETRASNIMSEELIAAAEHKVELESLEEIEMKTISIEPEPADIDVSPIAISDNHESELQYAVNYRETKRTSVITRFLNKVAQNIEIQKGKNLFFSNDEEGSLSINLSPAYVSK</sequence>
<name>A0ABP8R0W2_9SPHI</name>
<dbReference type="RefSeq" id="WP_345066210.1">
    <property type="nucleotide sequence ID" value="NZ_BAABGR010000015.1"/>
</dbReference>
<gene>
    <name evidence="3" type="ORF">GCM10023173_12430</name>
</gene>
<feature type="compositionally biased region" description="Polar residues" evidence="1">
    <location>
        <begin position="95"/>
        <end position="110"/>
    </location>
</feature>
<feature type="region of interest" description="Disordered" evidence="1">
    <location>
        <begin position="88"/>
        <end position="110"/>
    </location>
</feature>
<proteinExistence type="predicted"/>
<evidence type="ECO:0000313" key="3">
    <source>
        <dbReference type="EMBL" id="GAA4515069.1"/>
    </source>
</evidence>
<evidence type="ECO:0000313" key="4">
    <source>
        <dbReference type="Proteomes" id="UP001500394"/>
    </source>
</evidence>
<accession>A0ABP8R0W2</accession>
<keyword evidence="2" id="KW-0472">Membrane</keyword>
<evidence type="ECO:0000256" key="2">
    <source>
        <dbReference type="SAM" id="Phobius"/>
    </source>
</evidence>
<organism evidence="3 4">
    <name type="scientific">Sphingobacterium thermophilum</name>
    <dbReference type="NCBI Taxonomy" id="768534"/>
    <lineage>
        <taxon>Bacteria</taxon>
        <taxon>Pseudomonadati</taxon>
        <taxon>Bacteroidota</taxon>
        <taxon>Sphingobacteriia</taxon>
        <taxon>Sphingobacteriales</taxon>
        <taxon>Sphingobacteriaceae</taxon>
        <taxon>Sphingobacterium</taxon>
    </lineage>
</organism>
<keyword evidence="2" id="KW-1133">Transmembrane helix</keyword>